<dbReference type="HOGENOM" id="CLU_023845_0_4_0"/>
<dbReference type="STRING" id="526218.Sterm_2412"/>
<proteinExistence type="predicted"/>
<dbReference type="GO" id="GO:0016740">
    <property type="term" value="F:transferase activity"/>
    <property type="evidence" value="ECO:0007669"/>
    <property type="project" value="UniProtKB-KW"/>
</dbReference>
<dbReference type="PANTHER" id="PTHR43179:SF10">
    <property type="entry name" value="GLYCOSYL TRANSFERASE"/>
    <property type="match status" value="1"/>
</dbReference>
<dbReference type="Proteomes" id="UP000000845">
    <property type="component" value="Chromosome"/>
</dbReference>
<dbReference type="eggNOG" id="COG1216">
    <property type="taxonomic scope" value="Bacteria"/>
</dbReference>
<dbReference type="PANTHER" id="PTHR43179">
    <property type="entry name" value="RHAMNOSYLTRANSFERASE WBBL"/>
    <property type="match status" value="1"/>
</dbReference>
<evidence type="ECO:0000313" key="2">
    <source>
        <dbReference type="EMBL" id="ACZ09265.1"/>
    </source>
</evidence>
<dbReference type="EMBL" id="CP001739">
    <property type="protein sequence ID" value="ACZ09265.1"/>
    <property type="molecule type" value="Genomic_DNA"/>
</dbReference>
<accession>D1ALC2</accession>
<organism evidence="2 3">
    <name type="scientific">Sebaldella termitidis (strain ATCC 33386 / NCTC 11300)</name>
    <dbReference type="NCBI Taxonomy" id="526218"/>
    <lineage>
        <taxon>Bacteria</taxon>
        <taxon>Fusobacteriati</taxon>
        <taxon>Fusobacteriota</taxon>
        <taxon>Fusobacteriia</taxon>
        <taxon>Fusobacteriales</taxon>
        <taxon>Leptotrichiaceae</taxon>
        <taxon>Sebaldella</taxon>
    </lineage>
</organism>
<dbReference type="Gene3D" id="3.90.550.10">
    <property type="entry name" value="Spore Coat Polysaccharide Biosynthesis Protein SpsA, Chain A"/>
    <property type="match status" value="1"/>
</dbReference>
<dbReference type="AlphaFoldDB" id="D1ALC2"/>
<dbReference type="Pfam" id="PF00535">
    <property type="entry name" value="Glycos_transf_2"/>
    <property type="match status" value="1"/>
</dbReference>
<sequence>MFKIIACIVVYNNSFEEIKDMVKEFYKENINQKLVIVDNSNTGYLKDNLLLINNEIEYIISENKGYGHGNNLVIKKYEGQAKYFLIMNPDIFIKFEDLVKLLNYADKISEFGIIMPKIIFPDGELQYVCKLFPNPFNLFVRRFLGNTPLAQKMDYEYELRFTNYEKEMIVPVLSGSFMLCDYGKLIKENGFDSIFFMYMEDVDLSRRMYKHGNYFYPEISVIHKHNKESYRSLKMVFIHILSAIKYFNKWNWFSDKERKEINKKIIKSYKKGNV</sequence>
<reference evidence="3" key="1">
    <citation type="submission" date="2009-09" db="EMBL/GenBank/DDBJ databases">
        <title>The complete chromosome of Sebaldella termitidis ATCC 33386.</title>
        <authorList>
            <consortium name="US DOE Joint Genome Institute (JGI-PGF)"/>
            <person name="Lucas S."/>
            <person name="Copeland A."/>
            <person name="Lapidus A."/>
            <person name="Glavina del Rio T."/>
            <person name="Dalin E."/>
            <person name="Tice H."/>
            <person name="Bruce D."/>
            <person name="Goodwin L."/>
            <person name="Pitluck S."/>
            <person name="Kyrpides N."/>
            <person name="Mavromatis K."/>
            <person name="Ivanova N."/>
            <person name="Mikhailova N."/>
            <person name="Sims D."/>
            <person name="Meincke L."/>
            <person name="Brettin T."/>
            <person name="Detter J.C."/>
            <person name="Han C."/>
            <person name="Larimer F."/>
            <person name="Land M."/>
            <person name="Hauser L."/>
            <person name="Markowitz V."/>
            <person name="Cheng J.F."/>
            <person name="Hugenholtz P."/>
            <person name="Woyke T."/>
            <person name="Wu D."/>
            <person name="Eisen J.A."/>
        </authorList>
    </citation>
    <scope>NUCLEOTIDE SEQUENCE [LARGE SCALE GENOMIC DNA]</scope>
    <source>
        <strain evidence="3">ATCC 33386 / NCTC 11300</strain>
    </source>
</reference>
<dbReference type="KEGG" id="str:Sterm_2412"/>
<dbReference type="CAZy" id="GT2">
    <property type="family name" value="Glycosyltransferase Family 2"/>
</dbReference>
<feature type="domain" description="Glycosyltransferase 2-like" evidence="1">
    <location>
        <begin position="7"/>
        <end position="115"/>
    </location>
</feature>
<dbReference type="InterPro" id="IPR001173">
    <property type="entry name" value="Glyco_trans_2-like"/>
</dbReference>
<dbReference type="RefSeq" id="WP_012861859.1">
    <property type="nucleotide sequence ID" value="NC_013517.1"/>
</dbReference>
<name>D1ALC2_SEBTE</name>
<evidence type="ECO:0000313" key="3">
    <source>
        <dbReference type="Proteomes" id="UP000000845"/>
    </source>
</evidence>
<dbReference type="InterPro" id="IPR029044">
    <property type="entry name" value="Nucleotide-diphossugar_trans"/>
</dbReference>
<keyword evidence="2" id="KW-0808">Transferase</keyword>
<reference evidence="2 3" key="2">
    <citation type="journal article" date="2010" name="Stand. Genomic Sci.">
        <title>Complete genome sequence of Sebaldella termitidis type strain (NCTC 11300).</title>
        <authorList>
            <person name="Harmon-Smith M."/>
            <person name="Celia L."/>
            <person name="Chertkov O."/>
            <person name="Lapidus A."/>
            <person name="Copeland A."/>
            <person name="Glavina Del Rio T."/>
            <person name="Nolan M."/>
            <person name="Lucas S."/>
            <person name="Tice H."/>
            <person name="Cheng J.F."/>
            <person name="Han C."/>
            <person name="Detter J.C."/>
            <person name="Bruce D."/>
            <person name="Goodwin L."/>
            <person name="Pitluck S."/>
            <person name="Pati A."/>
            <person name="Liolios K."/>
            <person name="Ivanova N."/>
            <person name="Mavromatis K."/>
            <person name="Mikhailova N."/>
            <person name="Chen A."/>
            <person name="Palaniappan K."/>
            <person name="Land M."/>
            <person name="Hauser L."/>
            <person name="Chang Y.J."/>
            <person name="Jeffries C.D."/>
            <person name="Brettin T."/>
            <person name="Goker M."/>
            <person name="Beck B."/>
            <person name="Bristow J."/>
            <person name="Eisen J.A."/>
            <person name="Markowitz V."/>
            <person name="Hugenholtz P."/>
            <person name="Kyrpides N.C."/>
            <person name="Klenk H.P."/>
            <person name="Chen F."/>
        </authorList>
    </citation>
    <scope>NUCLEOTIDE SEQUENCE [LARGE SCALE GENOMIC DNA]</scope>
    <source>
        <strain evidence="3">ATCC 33386 / NCTC 11300</strain>
    </source>
</reference>
<gene>
    <name evidence="2" type="ordered locus">Sterm_2412</name>
</gene>
<evidence type="ECO:0000259" key="1">
    <source>
        <dbReference type="Pfam" id="PF00535"/>
    </source>
</evidence>
<keyword evidence="3" id="KW-1185">Reference proteome</keyword>
<dbReference type="SUPFAM" id="SSF53448">
    <property type="entry name" value="Nucleotide-diphospho-sugar transferases"/>
    <property type="match status" value="1"/>
</dbReference>
<protein>
    <submittedName>
        <fullName evidence="2">Glycosyl transferase family 2</fullName>
    </submittedName>
</protein>